<dbReference type="AlphaFoldDB" id="A0AAV1C1S0"/>
<sequence>MEKISIPVDVPDSTPLPLISEQSELEGAAVAEKSEPKSADPQQGSPILPAENHQPSSQSETAPSNGGASTSLAVEVRDTIDHRTIVDVSFANGNRQSTSTPPSTSINSLAATVLGEQSWVTRRKPTAASNGFPARVADSVASFDCATNSAISAPIVQSTLSHPDFQKSRGDKSQSNSLSGQYSPSNKEVISSINTSSNSSSQKLNHEAPEFSISHQPQLRLQKCTCPW</sequence>
<dbReference type="EMBL" id="OX459118">
    <property type="protein sequence ID" value="CAI9089515.1"/>
    <property type="molecule type" value="Genomic_DNA"/>
</dbReference>
<dbReference type="Proteomes" id="UP001161247">
    <property type="component" value="Chromosome 1"/>
</dbReference>
<feature type="compositionally biased region" description="Low complexity" evidence="1">
    <location>
        <begin position="190"/>
        <end position="201"/>
    </location>
</feature>
<feature type="compositionally biased region" description="Polar residues" evidence="1">
    <location>
        <begin position="53"/>
        <end position="72"/>
    </location>
</feature>
<feature type="region of interest" description="Disordered" evidence="1">
    <location>
        <begin position="1"/>
        <end position="76"/>
    </location>
</feature>
<evidence type="ECO:0000256" key="1">
    <source>
        <dbReference type="SAM" id="MobiDB-lite"/>
    </source>
</evidence>
<keyword evidence="3" id="KW-1185">Reference proteome</keyword>
<evidence type="ECO:0000313" key="2">
    <source>
        <dbReference type="EMBL" id="CAI9089515.1"/>
    </source>
</evidence>
<gene>
    <name evidence="2" type="ORF">OLC1_LOCUS1848</name>
</gene>
<protein>
    <submittedName>
        <fullName evidence="2">OLC1v1024102C1</fullName>
    </submittedName>
</protein>
<evidence type="ECO:0000313" key="3">
    <source>
        <dbReference type="Proteomes" id="UP001161247"/>
    </source>
</evidence>
<reference evidence="2" key="1">
    <citation type="submission" date="2023-03" db="EMBL/GenBank/DDBJ databases">
        <authorList>
            <person name="Julca I."/>
        </authorList>
    </citation>
    <scope>NUCLEOTIDE SEQUENCE</scope>
</reference>
<feature type="compositionally biased region" description="Polar residues" evidence="1">
    <location>
        <begin position="173"/>
        <end position="189"/>
    </location>
</feature>
<name>A0AAV1C1S0_OLDCO</name>
<accession>A0AAV1C1S0</accession>
<feature type="region of interest" description="Disordered" evidence="1">
    <location>
        <begin position="162"/>
        <end position="212"/>
    </location>
</feature>
<organism evidence="2 3">
    <name type="scientific">Oldenlandia corymbosa var. corymbosa</name>
    <dbReference type="NCBI Taxonomy" id="529605"/>
    <lineage>
        <taxon>Eukaryota</taxon>
        <taxon>Viridiplantae</taxon>
        <taxon>Streptophyta</taxon>
        <taxon>Embryophyta</taxon>
        <taxon>Tracheophyta</taxon>
        <taxon>Spermatophyta</taxon>
        <taxon>Magnoliopsida</taxon>
        <taxon>eudicotyledons</taxon>
        <taxon>Gunneridae</taxon>
        <taxon>Pentapetalae</taxon>
        <taxon>asterids</taxon>
        <taxon>lamiids</taxon>
        <taxon>Gentianales</taxon>
        <taxon>Rubiaceae</taxon>
        <taxon>Rubioideae</taxon>
        <taxon>Spermacoceae</taxon>
        <taxon>Hedyotis-Oldenlandia complex</taxon>
        <taxon>Oldenlandia</taxon>
    </lineage>
</organism>
<proteinExistence type="predicted"/>